<proteinExistence type="inferred from homology"/>
<dbReference type="InterPro" id="IPR036612">
    <property type="entry name" value="KH_dom_type_1_sf"/>
</dbReference>
<evidence type="ECO:0000313" key="6">
    <source>
        <dbReference type="Proteomes" id="UP000663862"/>
    </source>
</evidence>
<dbReference type="Proteomes" id="UP000663862">
    <property type="component" value="Unassembled WGS sequence"/>
</dbReference>
<keyword evidence="2" id="KW-0677">Repeat</keyword>
<dbReference type="Pfam" id="PF00013">
    <property type="entry name" value="KH_1"/>
    <property type="match status" value="1"/>
</dbReference>
<dbReference type="GO" id="GO:0005737">
    <property type="term" value="C:cytoplasm"/>
    <property type="evidence" value="ECO:0007669"/>
    <property type="project" value="TreeGrafter"/>
</dbReference>
<dbReference type="Gene3D" id="3.30.310.270">
    <property type="match status" value="2"/>
</dbReference>
<protein>
    <recommendedName>
        <fullName evidence="4">SAM domain-containing protein</fullName>
    </recommendedName>
</protein>
<gene>
    <name evidence="5" type="ORF">TSG867_LOCUS14578</name>
</gene>
<dbReference type="PANTHER" id="PTHR10627">
    <property type="entry name" value="SCP160"/>
    <property type="match status" value="1"/>
</dbReference>
<evidence type="ECO:0000256" key="3">
    <source>
        <dbReference type="PROSITE-ProRule" id="PRU00117"/>
    </source>
</evidence>
<dbReference type="InterPro" id="IPR013761">
    <property type="entry name" value="SAM/pointed_sf"/>
</dbReference>
<accession>A0A820QL29</accession>
<dbReference type="InterPro" id="IPR004088">
    <property type="entry name" value="KH_dom_type_1"/>
</dbReference>
<organism evidence="5 6">
    <name type="scientific">Rotaria socialis</name>
    <dbReference type="NCBI Taxonomy" id="392032"/>
    <lineage>
        <taxon>Eukaryota</taxon>
        <taxon>Metazoa</taxon>
        <taxon>Spiralia</taxon>
        <taxon>Gnathifera</taxon>
        <taxon>Rotifera</taxon>
        <taxon>Eurotatoria</taxon>
        <taxon>Bdelloidea</taxon>
        <taxon>Philodinida</taxon>
        <taxon>Philodinidae</taxon>
        <taxon>Rotaria</taxon>
    </lineage>
</organism>
<dbReference type="SUPFAM" id="SSF54791">
    <property type="entry name" value="Eukaryotic type KH-domain (KH-domain type I)"/>
    <property type="match status" value="1"/>
</dbReference>
<reference evidence="5" key="1">
    <citation type="submission" date="2021-02" db="EMBL/GenBank/DDBJ databases">
        <authorList>
            <person name="Nowell W R."/>
        </authorList>
    </citation>
    <scope>NUCLEOTIDE SEQUENCE</scope>
</reference>
<evidence type="ECO:0000313" key="5">
    <source>
        <dbReference type="EMBL" id="CAF4421649.1"/>
    </source>
</evidence>
<dbReference type="PROSITE" id="PS50105">
    <property type="entry name" value="SAM_DOMAIN"/>
    <property type="match status" value="1"/>
</dbReference>
<dbReference type="Pfam" id="PF22985">
    <property type="entry name" value="KH_BICC1"/>
    <property type="match status" value="1"/>
</dbReference>
<dbReference type="SUPFAM" id="SSF47769">
    <property type="entry name" value="SAM/Pointed domain"/>
    <property type="match status" value="1"/>
</dbReference>
<evidence type="ECO:0000259" key="4">
    <source>
        <dbReference type="PROSITE" id="PS50105"/>
    </source>
</evidence>
<dbReference type="Pfam" id="PF00536">
    <property type="entry name" value="SAM_1"/>
    <property type="match status" value="1"/>
</dbReference>
<dbReference type="InterPro" id="IPR054727">
    <property type="entry name" value="BICC1_KH"/>
</dbReference>
<name>A0A820QL29_9BILA</name>
<dbReference type="InterPro" id="IPR001660">
    <property type="entry name" value="SAM"/>
</dbReference>
<feature type="domain" description="SAM" evidence="4">
    <location>
        <begin position="496"/>
        <end position="550"/>
    </location>
</feature>
<dbReference type="SMART" id="SM00454">
    <property type="entry name" value="SAM"/>
    <property type="match status" value="1"/>
</dbReference>
<evidence type="ECO:0000256" key="1">
    <source>
        <dbReference type="ARBA" id="ARBA00007662"/>
    </source>
</evidence>
<dbReference type="AlphaFoldDB" id="A0A820QL29"/>
<dbReference type="EMBL" id="CAJOBQ010000818">
    <property type="protein sequence ID" value="CAF4421649.1"/>
    <property type="molecule type" value="Genomic_DNA"/>
</dbReference>
<dbReference type="InterPro" id="IPR004087">
    <property type="entry name" value="KH_dom"/>
</dbReference>
<dbReference type="Gene3D" id="1.10.150.50">
    <property type="entry name" value="Transcription Factor, Ets-1"/>
    <property type="match status" value="1"/>
</dbReference>
<comment type="caution">
    <text evidence="5">The sequence shown here is derived from an EMBL/GenBank/DDBJ whole genome shotgun (WGS) entry which is preliminary data.</text>
</comment>
<comment type="similarity">
    <text evidence="1">Belongs to the BicC family.</text>
</comment>
<dbReference type="GO" id="GO:0003723">
    <property type="term" value="F:RNA binding"/>
    <property type="evidence" value="ECO:0007669"/>
    <property type="project" value="UniProtKB-UniRule"/>
</dbReference>
<keyword evidence="3" id="KW-0694">RNA-binding</keyword>
<dbReference type="PROSITE" id="PS50084">
    <property type="entry name" value="KH_TYPE_1"/>
    <property type="match status" value="1"/>
</dbReference>
<dbReference type="SMART" id="SM00322">
    <property type="entry name" value="KH"/>
    <property type="match status" value="1"/>
</dbReference>
<evidence type="ECO:0000256" key="2">
    <source>
        <dbReference type="ARBA" id="ARBA00022737"/>
    </source>
</evidence>
<dbReference type="PANTHER" id="PTHR10627:SF69">
    <property type="entry name" value="PROTEIN BICAUDAL C"/>
    <property type="match status" value="1"/>
</dbReference>
<sequence>MNTESNNMNQPAKRCRFSTVTSSSTLNDFLPSMRTTNMDRATLKIEIPFTDHAHCIGRQGNQIQSIMSATDTHIHFPDGNREPNGTKSNQVSITGTVTSIEEARKRIREILPMSLKFLIPPTELINIINDDYPLFKNVRERFRVIVLPRPYAKTGDVYCIVRGLINQPGLAEATEYLIQAFYGFEAQLVKVTCQTEVSEQYHVYLQTRQQSKDMCIAAIEQYTHTAIQFPTTINSNLSQDSTNNYGRRTSVIISGSPTQVCQARKLFDLCLPIILNFEISIDKEPTRAQTAHIKDKLNVTTTVRTRKDKIGKLVTVQSQEYNCEQLFRARTIILGLSEQNNNHILPISTNGLFDLSTVIHSYKEISIPTASSSSLFFTSSSPGASTNHMTDSILIPIEPCYIPPTQHIDTVLVPIVETNMAKKPSPIGHERSSSRNLDQESVVWPTNNDRMPSLFVFDSSTQQTLKPTELNNLESIDNSLVFPIQDNCSAKLLTLLRSINLEKYWSTFERNEIDYCTFLSMTDHDLTQIGIEAFGARRRMQQAIAALHSPKYLSIQTMLWPISIDINKYSYLNHNHRLTQIASNNQTAFDSSINHSLPLLIDDANNPISYYLPLFSLLPI</sequence>